<organism evidence="1 2">
    <name type="scientific">Campylobacter massiliensis</name>
    <dbReference type="NCBI Taxonomy" id="2762557"/>
    <lineage>
        <taxon>Bacteria</taxon>
        <taxon>Pseudomonadati</taxon>
        <taxon>Campylobacterota</taxon>
        <taxon>Epsilonproteobacteria</taxon>
        <taxon>Campylobacterales</taxon>
        <taxon>Campylobacteraceae</taxon>
        <taxon>Campylobacter</taxon>
    </lineage>
</organism>
<accession>A0A842J6R6</accession>
<keyword evidence="2" id="KW-1185">Reference proteome</keyword>
<dbReference type="EMBL" id="JACLZK010000001">
    <property type="protein sequence ID" value="MBC2882460.1"/>
    <property type="molecule type" value="Genomic_DNA"/>
</dbReference>
<evidence type="ECO:0000313" key="2">
    <source>
        <dbReference type="Proteomes" id="UP000552683"/>
    </source>
</evidence>
<dbReference type="RefSeq" id="WP_185898076.1">
    <property type="nucleotide sequence ID" value="NZ_JACLZK010000001.1"/>
</dbReference>
<proteinExistence type="predicted"/>
<dbReference type="AlphaFoldDB" id="A0A842J6R6"/>
<protein>
    <submittedName>
        <fullName evidence="1">Uncharacterized protein</fullName>
    </submittedName>
</protein>
<comment type="caution">
    <text evidence="1">The sequence shown here is derived from an EMBL/GenBank/DDBJ whole genome shotgun (WGS) entry which is preliminary data.</text>
</comment>
<evidence type="ECO:0000313" key="1">
    <source>
        <dbReference type="EMBL" id="MBC2882460.1"/>
    </source>
</evidence>
<dbReference type="Proteomes" id="UP000552683">
    <property type="component" value="Unassembled WGS sequence"/>
</dbReference>
<sequence length="159" mass="18770">MGLKMTHIPRKIKFLRNYKVYSIDIFKNEEKALVRKYLNKSAKEGEIIKISKEKFYKRALKDRNKAAPKITNHPKDKEALRKNELCTYKYPLFKYRFWSNPGGSIPLTNYIAALMDNDSPMNLVYLCKLFGDAKVFEVYLNEFYQKGERLPLVEDFLGI</sequence>
<name>A0A842J6R6_9BACT</name>
<gene>
    <name evidence="1" type="ORF">H7R39_04140</name>
</gene>
<reference evidence="1 2" key="1">
    <citation type="submission" date="2020-08" db="EMBL/GenBank/DDBJ databases">
        <title>Complete genome and description of Campylobacter massiliensis Marseille-Q3452 sp. nov.</title>
        <authorList>
            <person name="Antezack A."/>
        </authorList>
    </citation>
    <scope>NUCLEOTIDE SEQUENCE [LARGE SCALE GENOMIC DNA]</scope>
    <source>
        <strain evidence="1 2">Marseille-Q3452</strain>
    </source>
</reference>